<protein>
    <submittedName>
        <fullName evidence="1">Uncharacterized protein</fullName>
    </submittedName>
</protein>
<proteinExistence type="predicted"/>
<keyword evidence="2" id="KW-1185">Reference proteome</keyword>
<dbReference type="EMBL" id="UYRU01085534">
    <property type="protein sequence ID" value="VDN34568.1"/>
    <property type="molecule type" value="Genomic_DNA"/>
</dbReference>
<dbReference type="AlphaFoldDB" id="A0A3P7NG08"/>
<gene>
    <name evidence="1" type="ORF">DILT_LOCUS16541</name>
</gene>
<sequence>MKNLDNYCNNTGKLSQRPCIQIYETFTNQIDPNGVFRRSGREGLSGPFTMNINVGSTRASILHRQEHFRSIHDMPLAP</sequence>
<accession>A0A3P7NG08</accession>
<dbReference type="Proteomes" id="UP000281553">
    <property type="component" value="Unassembled WGS sequence"/>
</dbReference>
<name>A0A3P7NG08_DIBLA</name>
<reference evidence="1 2" key="1">
    <citation type="submission" date="2018-11" db="EMBL/GenBank/DDBJ databases">
        <authorList>
            <consortium name="Pathogen Informatics"/>
        </authorList>
    </citation>
    <scope>NUCLEOTIDE SEQUENCE [LARGE SCALE GENOMIC DNA]</scope>
</reference>
<evidence type="ECO:0000313" key="1">
    <source>
        <dbReference type="EMBL" id="VDN34568.1"/>
    </source>
</evidence>
<evidence type="ECO:0000313" key="2">
    <source>
        <dbReference type="Proteomes" id="UP000281553"/>
    </source>
</evidence>
<organism evidence="1 2">
    <name type="scientific">Dibothriocephalus latus</name>
    <name type="common">Fish tapeworm</name>
    <name type="synonym">Diphyllobothrium latum</name>
    <dbReference type="NCBI Taxonomy" id="60516"/>
    <lineage>
        <taxon>Eukaryota</taxon>
        <taxon>Metazoa</taxon>
        <taxon>Spiralia</taxon>
        <taxon>Lophotrochozoa</taxon>
        <taxon>Platyhelminthes</taxon>
        <taxon>Cestoda</taxon>
        <taxon>Eucestoda</taxon>
        <taxon>Diphyllobothriidea</taxon>
        <taxon>Diphyllobothriidae</taxon>
        <taxon>Dibothriocephalus</taxon>
    </lineage>
</organism>